<dbReference type="EMBL" id="JAPEUX010000009">
    <property type="protein sequence ID" value="KAJ4345780.1"/>
    <property type="molecule type" value="Genomic_DNA"/>
</dbReference>
<evidence type="ECO:0000313" key="1">
    <source>
        <dbReference type="EMBL" id="KAJ4345780.1"/>
    </source>
</evidence>
<evidence type="ECO:0000313" key="2">
    <source>
        <dbReference type="Proteomes" id="UP001140513"/>
    </source>
</evidence>
<dbReference type="RefSeq" id="XP_056065944.1">
    <property type="nucleotide sequence ID" value="XM_056220641.1"/>
</dbReference>
<comment type="caution">
    <text evidence="1">The sequence shown here is derived from an EMBL/GenBank/DDBJ whole genome shotgun (WGS) entry which is preliminary data.</text>
</comment>
<dbReference type="OrthoDB" id="3936685at2759"/>
<reference evidence="1" key="1">
    <citation type="submission" date="2022-10" db="EMBL/GenBank/DDBJ databases">
        <title>Tapping the CABI collections for fungal endophytes: first genome assemblies for Collariella, Neodidymelliopsis, Ascochyta clinopodiicola, Didymella pomorum, Didymosphaeria variabile, Neocosmospora piperis and Neocucurbitaria cava.</title>
        <authorList>
            <person name="Hill R."/>
        </authorList>
    </citation>
    <scope>NUCLEOTIDE SEQUENCE</scope>
    <source>
        <strain evidence="1">IMI 356815</strain>
    </source>
</reference>
<keyword evidence="2" id="KW-1185">Reference proteome</keyword>
<accession>A0A9W9C5T8</accession>
<dbReference type="AlphaFoldDB" id="A0A9W9C5T8"/>
<dbReference type="GeneID" id="80915445"/>
<sequence>MSKLESVPWLCQITHSIAQENPAIPETSKQFVERWVAHLDSNQLTLLQRHVDANPTAEVHHRNIEANFHAVALVVHRFYATKSMIARQTGPANDGESQLSLSPVAVKSTTMFLEKGRDQDSHGLCECGLVLSKVRIQPVAFFRDVDVDEKPVQRVVASLNCLSPEDSPLKMICKYLTTLVSEDTEVTGFLLEHYRSTIGTMGSTIAGMRVPIRLKNTRASDFMHEMACQLPWHSCDVTSMCIFTLAAPVHDLRAIVMESTLGNENPLLAGGLYNPGFQVELIPSASLLESYKYAKRAALESQKTTLLRVKLIDVIQSYCEQNESFVRALNLMSIELQDLVPFSHSFLLGVGPEGVVMFQSYMAFGPRLHEYIVGGGLRVRNWQEGDDFVSTFDAFAKNDEETFTRRKNQLFKKMFGLDLLDLTANSKVHASRMMPYFRAWVDVQILEDVKTSDVLKFDWRTDETTHENSRPKTDGVTLNYHM</sequence>
<gene>
    <name evidence="1" type="ORF">N0V89_011915</name>
</gene>
<proteinExistence type="predicted"/>
<dbReference type="Proteomes" id="UP001140513">
    <property type="component" value="Unassembled WGS sequence"/>
</dbReference>
<protein>
    <submittedName>
        <fullName evidence="1">Uncharacterized protein</fullName>
    </submittedName>
</protein>
<organism evidence="1 2">
    <name type="scientific">Didymosphaeria variabile</name>
    <dbReference type="NCBI Taxonomy" id="1932322"/>
    <lineage>
        <taxon>Eukaryota</taxon>
        <taxon>Fungi</taxon>
        <taxon>Dikarya</taxon>
        <taxon>Ascomycota</taxon>
        <taxon>Pezizomycotina</taxon>
        <taxon>Dothideomycetes</taxon>
        <taxon>Pleosporomycetidae</taxon>
        <taxon>Pleosporales</taxon>
        <taxon>Massarineae</taxon>
        <taxon>Didymosphaeriaceae</taxon>
        <taxon>Didymosphaeria</taxon>
    </lineage>
</organism>
<name>A0A9W9C5T8_9PLEO</name>